<accession>A0A839H4L2</accession>
<dbReference type="InterPro" id="IPR025427">
    <property type="entry name" value="DUF4160"/>
</dbReference>
<protein>
    <submittedName>
        <fullName evidence="1">DUF4160 domain-containing protein</fullName>
    </submittedName>
</protein>
<dbReference type="EMBL" id="JABVCQ010000003">
    <property type="protein sequence ID" value="MBB1125045.1"/>
    <property type="molecule type" value="Genomic_DNA"/>
</dbReference>
<evidence type="ECO:0000313" key="2">
    <source>
        <dbReference type="Proteomes" id="UP000548632"/>
    </source>
</evidence>
<name>A0A839H4L2_9GAMM</name>
<organism evidence="1 2">
    <name type="scientific">Thiospirillum jenense</name>
    <dbReference type="NCBI Taxonomy" id="1653858"/>
    <lineage>
        <taxon>Bacteria</taxon>
        <taxon>Pseudomonadati</taxon>
        <taxon>Pseudomonadota</taxon>
        <taxon>Gammaproteobacteria</taxon>
        <taxon>Chromatiales</taxon>
        <taxon>Chromatiaceae</taxon>
        <taxon>Thiospirillum</taxon>
    </lineage>
</organism>
<proteinExistence type="predicted"/>
<gene>
    <name evidence="1" type="ORF">HUK38_02220</name>
</gene>
<dbReference type="AlphaFoldDB" id="A0A839H4L2"/>
<dbReference type="RefSeq" id="WP_182582153.1">
    <property type="nucleotide sequence ID" value="NZ_JABVCQ010000003.1"/>
</dbReference>
<dbReference type="Proteomes" id="UP000548632">
    <property type="component" value="Unassembled WGS sequence"/>
</dbReference>
<evidence type="ECO:0000313" key="1">
    <source>
        <dbReference type="EMBL" id="MBB1125045.1"/>
    </source>
</evidence>
<comment type="caution">
    <text evidence="1">The sequence shown here is derived from an EMBL/GenBank/DDBJ whole genome shotgun (WGS) entry which is preliminary data.</text>
</comment>
<keyword evidence="2" id="KW-1185">Reference proteome</keyword>
<dbReference type="Pfam" id="PF13711">
    <property type="entry name" value="DUF4160"/>
    <property type="match status" value="1"/>
</dbReference>
<reference evidence="1 2" key="1">
    <citation type="journal article" date="2020" name="Arch. Microbiol.">
        <title>The genome sequence of the giant phototrophic gammaproteobacterium Thiospirillum jenense gives insight into its physiological properties and phylogenetic relationships.</title>
        <authorList>
            <person name="Imhoff J.F."/>
            <person name="Meyer T.E."/>
            <person name="Kyndt J.A."/>
        </authorList>
    </citation>
    <scope>NUCLEOTIDE SEQUENCE [LARGE SCALE GENOMIC DNA]</scope>
    <source>
        <strain evidence="1 2">DSM 216</strain>
    </source>
</reference>
<sequence>MPTISMFYGVIVSMFFEIREKHHLPHIHVRYQGFQAAIAINDGAVLAGDFPPRQLRMVQVWTDLHRDELLANWELAKEGVEPFRIDPLK</sequence>